<proteinExistence type="predicted"/>
<feature type="transmembrane region" description="Helical" evidence="1">
    <location>
        <begin position="143"/>
        <end position="167"/>
    </location>
</feature>
<accession>A0ABV9ESL3</accession>
<keyword evidence="3" id="KW-1185">Reference proteome</keyword>
<sequence>MSAPSFALPRITALLRQAVPRLLEGVVAPLAVFYSALAILGLDGALVAAVTWVYGGVLWRVVRRRPVPGTMMLAAIAITARAALGWWTGSAVVYFLQPELGTICISMAFLASVRLNRPLVQKLTLDYIHLPSTVLRHERVRRFFARITLLWAFVLLANSTVSIWLLLHQSIGTYLLVRTSVVAGISGVAVAISIYAFRRVLRRLHSDTPVVPVRALTAG</sequence>
<dbReference type="Proteomes" id="UP001595891">
    <property type="component" value="Unassembled WGS sequence"/>
</dbReference>
<keyword evidence="1" id="KW-1133">Transmembrane helix</keyword>
<gene>
    <name evidence="2" type="ORF">ACFO8L_37380</name>
</gene>
<comment type="caution">
    <text evidence="2">The sequence shown here is derived from an EMBL/GenBank/DDBJ whole genome shotgun (WGS) entry which is preliminary data.</text>
</comment>
<dbReference type="RefSeq" id="WP_262845524.1">
    <property type="nucleotide sequence ID" value="NZ_JANZYP010000040.1"/>
</dbReference>
<organism evidence="2 3">
    <name type="scientific">Sphaerisporangium corydalis</name>
    <dbReference type="NCBI Taxonomy" id="1441875"/>
    <lineage>
        <taxon>Bacteria</taxon>
        <taxon>Bacillati</taxon>
        <taxon>Actinomycetota</taxon>
        <taxon>Actinomycetes</taxon>
        <taxon>Streptosporangiales</taxon>
        <taxon>Streptosporangiaceae</taxon>
        <taxon>Sphaerisporangium</taxon>
    </lineage>
</organism>
<feature type="transmembrane region" description="Helical" evidence="1">
    <location>
        <begin position="173"/>
        <end position="197"/>
    </location>
</feature>
<feature type="transmembrane region" description="Helical" evidence="1">
    <location>
        <begin position="93"/>
        <end position="113"/>
    </location>
</feature>
<evidence type="ECO:0000313" key="3">
    <source>
        <dbReference type="Proteomes" id="UP001595891"/>
    </source>
</evidence>
<reference evidence="3" key="1">
    <citation type="journal article" date="2019" name="Int. J. Syst. Evol. Microbiol.">
        <title>The Global Catalogue of Microorganisms (GCM) 10K type strain sequencing project: providing services to taxonomists for standard genome sequencing and annotation.</title>
        <authorList>
            <consortium name="The Broad Institute Genomics Platform"/>
            <consortium name="The Broad Institute Genome Sequencing Center for Infectious Disease"/>
            <person name="Wu L."/>
            <person name="Ma J."/>
        </authorList>
    </citation>
    <scope>NUCLEOTIDE SEQUENCE [LARGE SCALE GENOMIC DNA]</scope>
    <source>
        <strain evidence="3">CCUG 49560</strain>
    </source>
</reference>
<evidence type="ECO:0000256" key="1">
    <source>
        <dbReference type="SAM" id="Phobius"/>
    </source>
</evidence>
<dbReference type="NCBIfam" id="NF041646">
    <property type="entry name" value="VC0807_fam"/>
    <property type="match status" value="1"/>
</dbReference>
<name>A0ABV9ESL3_9ACTN</name>
<protein>
    <submittedName>
        <fullName evidence="2">DUF3159 domain-containing protein</fullName>
    </submittedName>
</protein>
<dbReference type="EMBL" id="JBHSFN010000037">
    <property type="protein sequence ID" value="MFC4591814.1"/>
    <property type="molecule type" value="Genomic_DNA"/>
</dbReference>
<feature type="transmembrane region" description="Helical" evidence="1">
    <location>
        <begin position="31"/>
        <end position="55"/>
    </location>
</feature>
<feature type="transmembrane region" description="Helical" evidence="1">
    <location>
        <begin position="67"/>
        <end position="87"/>
    </location>
</feature>
<keyword evidence="1" id="KW-0472">Membrane</keyword>
<evidence type="ECO:0000313" key="2">
    <source>
        <dbReference type="EMBL" id="MFC4591814.1"/>
    </source>
</evidence>
<keyword evidence="1" id="KW-0812">Transmembrane</keyword>